<protein>
    <recommendedName>
        <fullName evidence="2">Agenet domain-containing protein</fullName>
    </recommendedName>
</protein>
<dbReference type="PANTHER" id="PTHR48429">
    <property type="entry name" value="AGENET DOMAIN-CONTAINING PROTEIN"/>
    <property type="match status" value="1"/>
</dbReference>
<feature type="compositionally biased region" description="Basic and acidic residues" evidence="1">
    <location>
        <begin position="772"/>
        <end position="793"/>
    </location>
</feature>
<feature type="region of interest" description="Disordered" evidence="1">
    <location>
        <begin position="31"/>
        <end position="104"/>
    </location>
</feature>
<feature type="region of interest" description="Disordered" evidence="1">
    <location>
        <begin position="121"/>
        <end position="182"/>
    </location>
</feature>
<dbReference type="CDD" id="cd20406">
    <property type="entry name" value="Tudor_Agenet_AtDUF_rpt2_4"/>
    <property type="match status" value="1"/>
</dbReference>
<sequence>MIHQFQLDRGSSMGDASQQNACELMADGFIGENSEMSPTPIKGQGASEQSAHLNETEAEDDLDKMESNGLQVVSGHDNSSLLRESLQSGNEDSPPSIKAAETHIGNVDAENRVEVLENKFMSQDGNNGTISSKEAAQQELPKGGLERDQVLVDETLPVPMNRSDKPSNQAPNLSTDQERASSAVEMPPDIPASADTALAGDLLGPVQPVPLLDPCSNGKSWSAPFSVPLFSEAQQAQLRSQILVLGALSKGLVPDETMMLTALAGTDASTVGNCHTFPPPSNFKASNEDVVTKDLGTTTDKPSGGISVPQAGSPISPFSSGLQKAPSQTGPELQLGMDKHLQQAQATAQEAMASATSALAQSQVVWTRMQSLKPSDLGPALESQIASVAATVAAAASVAKAAVEAAKAISEACKEAYSQANGAHGEAFLQFSTIGGGLGQSDNAIGITHPIEGEPMQATGVDKSGKSGADGVQAEVNNTVNVLVPQKGKSSKSKNVQDNLPLNETSNKQKVQGHVLPTKKPLKEAASKKRVYTKRKQVVAGEPGDDVKRLLKKKGEVAPESISVSALLEMAGAPQRPNSTELGDDNNMMNIPEAIRVGSLVEVMSEEEGLRGGWFSGKVLMLTEEAALVAYDELLTDDGSSNLEEWFPRKEPQGVTGPQRRMRPMHPISSVRETGSKKRRVTSGCQVWVVGDHVDAFIQDGWWEGVVREVKDGENKVTVYFPGEQDTVVVKPRILRPSLNWTEGKWRPCTDAPVEEDIRPVKQQKVGSLSSEDGKRISPSSHSKDEGKEVCVN</sequence>
<reference evidence="3" key="1">
    <citation type="submission" date="2024-02" db="EMBL/GenBank/DDBJ databases">
        <authorList>
            <consortium name="ELIXIR-Norway"/>
            <consortium name="Elixir Norway"/>
        </authorList>
    </citation>
    <scope>NUCLEOTIDE SEQUENCE</scope>
</reference>
<dbReference type="InterPro" id="IPR014002">
    <property type="entry name" value="Agenet_dom_plant"/>
</dbReference>
<feature type="region of interest" description="Disordered" evidence="1">
    <location>
        <begin position="643"/>
        <end position="663"/>
    </location>
</feature>
<proteinExistence type="predicted"/>
<dbReference type="CDD" id="cd20405">
    <property type="entry name" value="Tudor_Agenet_AtDUF_rpt1_3"/>
    <property type="match status" value="1"/>
</dbReference>
<dbReference type="InterPro" id="IPR055274">
    <property type="entry name" value="SWO1"/>
</dbReference>
<evidence type="ECO:0000313" key="3">
    <source>
        <dbReference type="EMBL" id="CAK9194638.1"/>
    </source>
</evidence>
<dbReference type="InterPro" id="IPR008395">
    <property type="entry name" value="Agenet-like_dom"/>
</dbReference>
<evidence type="ECO:0000313" key="4">
    <source>
        <dbReference type="Proteomes" id="UP001497512"/>
    </source>
</evidence>
<keyword evidence="4" id="KW-1185">Reference proteome</keyword>
<feature type="domain" description="Agenet" evidence="2">
    <location>
        <begin position="686"/>
        <end position="743"/>
    </location>
</feature>
<feature type="compositionally biased region" description="Polar residues" evidence="1">
    <location>
        <begin position="316"/>
        <end position="329"/>
    </location>
</feature>
<organism evidence="3 4">
    <name type="scientific">Sphagnum troendelagicum</name>
    <dbReference type="NCBI Taxonomy" id="128251"/>
    <lineage>
        <taxon>Eukaryota</taxon>
        <taxon>Viridiplantae</taxon>
        <taxon>Streptophyta</taxon>
        <taxon>Embryophyta</taxon>
        <taxon>Bryophyta</taxon>
        <taxon>Sphagnophytina</taxon>
        <taxon>Sphagnopsida</taxon>
        <taxon>Sphagnales</taxon>
        <taxon>Sphagnaceae</taxon>
        <taxon>Sphagnum</taxon>
    </lineage>
</organism>
<feature type="domain" description="Agenet" evidence="2">
    <location>
        <begin position="593"/>
        <end position="654"/>
    </location>
</feature>
<dbReference type="SMART" id="SM00743">
    <property type="entry name" value="Agenet"/>
    <property type="match status" value="2"/>
</dbReference>
<feature type="compositionally biased region" description="Polar residues" evidence="1">
    <location>
        <begin position="68"/>
        <end position="93"/>
    </location>
</feature>
<dbReference type="Proteomes" id="UP001497512">
    <property type="component" value="Chromosome 10"/>
</dbReference>
<dbReference type="PANTHER" id="PTHR48429:SF1">
    <property type="entry name" value="AGENET DOMAIN-CONTAINING PROTEIN"/>
    <property type="match status" value="1"/>
</dbReference>
<dbReference type="Pfam" id="PF05641">
    <property type="entry name" value="Agenet"/>
    <property type="match status" value="1"/>
</dbReference>
<dbReference type="EMBL" id="OZ019902">
    <property type="protein sequence ID" value="CAK9194638.1"/>
    <property type="molecule type" value="Genomic_DNA"/>
</dbReference>
<name>A0ABP0TEL7_9BRYO</name>
<feature type="region of interest" description="Disordered" evidence="1">
    <location>
        <begin position="294"/>
        <end position="329"/>
    </location>
</feature>
<evidence type="ECO:0000256" key="1">
    <source>
        <dbReference type="SAM" id="MobiDB-lite"/>
    </source>
</evidence>
<evidence type="ECO:0000259" key="2">
    <source>
        <dbReference type="SMART" id="SM00743"/>
    </source>
</evidence>
<accession>A0ABP0TEL7</accession>
<gene>
    <name evidence="3" type="ORF">CSSPTR1EN2_LOCUS2626</name>
</gene>
<feature type="compositionally biased region" description="Polar residues" evidence="1">
    <location>
        <begin position="121"/>
        <end position="135"/>
    </location>
</feature>
<feature type="region of interest" description="Disordered" evidence="1">
    <location>
        <begin position="745"/>
        <end position="793"/>
    </location>
</feature>
<feature type="region of interest" description="Disordered" evidence="1">
    <location>
        <begin position="486"/>
        <end position="514"/>
    </location>
</feature>
<feature type="compositionally biased region" description="Polar residues" evidence="1">
    <location>
        <begin position="166"/>
        <end position="175"/>
    </location>
</feature>
<feature type="compositionally biased region" description="Polar residues" evidence="1">
    <location>
        <begin position="493"/>
        <end position="510"/>
    </location>
</feature>